<evidence type="ECO:0000259" key="4">
    <source>
        <dbReference type="Pfam" id="PF12146"/>
    </source>
</evidence>
<dbReference type="PIRSF" id="PIRSF017388">
    <property type="entry name" value="Esterase_lipase"/>
    <property type="match status" value="1"/>
</dbReference>
<name>A0A917LHY5_9BACI</name>
<dbReference type="Pfam" id="PF12146">
    <property type="entry name" value="Hydrolase_4"/>
    <property type="match status" value="1"/>
</dbReference>
<dbReference type="InterPro" id="IPR022742">
    <property type="entry name" value="Hydrolase_4"/>
</dbReference>
<protein>
    <submittedName>
        <fullName evidence="5">Carboxylesterase</fullName>
    </submittedName>
</protein>
<feature type="binding site" evidence="3">
    <location>
        <position position="11"/>
    </location>
    <ligand>
        <name>substrate</name>
    </ligand>
</feature>
<sequence>MKIGVLCIHGFSGGTYEIAPLQQYLAAHLEAYFVMPTLPGHGEVLTLQHTKASHWLKAAENAYRVLARKVEQVIVVGFSMGGVIALHLAARYPIAKLVLLSPAMRYLAPKALLLQVNEMGKSYYYQQLQENEIYQRYAFKWGKVRLPDTIQFMKLVQQTTPYLARVTAPTIIIQGMKDGMVPYQTAQYIKQAIHSQEKEIYYSTGGLHHICFSKDRDEWFQDVLQFIQLS</sequence>
<dbReference type="RefSeq" id="WP_188614858.1">
    <property type="nucleotide sequence ID" value="NZ_BMJT01000006.1"/>
</dbReference>
<organism evidence="5 6">
    <name type="scientific">Lysinibacillus alkalisoli</name>
    <dbReference type="NCBI Taxonomy" id="1911548"/>
    <lineage>
        <taxon>Bacteria</taxon>
        <taxon>Bacillati</taxon>
        <taxon>Bacillota</taxon>
        <taxon>Bacilli</taxon>
        <taxon>Bacillales</taxon>
        <taxon>Bacillaceae</taxon>
        <taxon>Lysinibacillus</taxon>
    </lineage>
</organism>
<feature type="active site" description="Charge relay system" evidence="2">
    <location>
        <position position="208"/>
    </location>
</feature>
<evidence type="ECO:0000313" key="6">
    <source>
        <dbReference type="Proteomes" id="UP000616608"/>
    </source>
</evidence>
<gene>
    <name evidence="5" type="ORF">GCM10007425_19430</name>
</gene>
<dbReference type="GO" id="GO:0052689">
    <property type="term" value="F:carboxylic ester hydrolase activity"/>
    <property type="evidence" value="ECO:0007669"/>
    <property type="project" value="InterPro"/>
</dbReference>
<dbReference type="PANTHER" id="PTHR43798">
    <property type="entry name" value="MONOACYLGLYCEROL LIPASE"/>
    <property type="match status" value="1"/>
</dbReference>
<dbReference type="PANTHER" id="PTHR43798:SF31">
    <property type="entry name" value="AB HYDROLASE SUPERFAMILY PROTEIN YCLE"/>
    <property type="match status" value="1"/>
</dbReference>
<keyword evidence="1" id="KW-0378">Hydrolase</keyword>
<keyword evidence="6" id="KW-1185">Reference proteome</keyword>
<reference evidence="5" key="2">
    <citation type="submission" date="2020-09" db="EMBL/GenBank/DDBJ databases">
        <authorList>
            <person name="Sun Q."/>
            <person name="Zhou Y."/>
        </authorList>
    </citation>
    <scope>NUCLEOTIDE SEQUENCE</scope>
    <source>
        <strain evidence="5">CGMCC 1.15760</strain>
    </source>
</reference>
<dbReference type="EMBL" id="BMJT01000006">
    <property type="protein sequence ID" value="GGG24978.1"/>
    <property type="molecule type" value="Genomic_DNA"/>
</dbReference>
<comment type="caution">
    <text evidence="5">The sequence shown here is derived from an EMBL/GenBank/DDBJ whole genome shotgun (WGS) entry which is preliminary data.</text>
</comment>
<proteinExistence type="predicted"/>
<evidence type="ECO:0000256" key="2">
    <source>
        <dbReference type="PIRSR" id="PIRSR017388-1"/>
    </source>
</evidence>
<evidence type="ECO:0000256" key="1">
    <source>
        <dbReference type="ARBA" id="ARBA00022801"/>
    </source>
</evidence>
<dbReference type="InterPro" id="IPR050266">
    <property type="entry name" value="AB_hydrolase_sf"/>
</dbReference>
<feature type="active site" description="Nucleophile" evidence="2">
    <location>
        <position position="79"/>
    </location>
</feature>
<dbReference type="GO" id="GO:0016020">
    <property type="term" value="C:membrane"/>
    <property type="evidence" value="ECO:0007669"/>
    <property type="project" value="TreeGrafter"/>
</dbReference>
<dbReference type="InterPro" id="IPR012354">
    <property type="entry name" value="Esterase_lipase"/>
</dbReference>
<dbReference type="Proteomes" id="UP000616608">
    <property type="component" value="Unassembled WGS sequence"/>
</dbReference>
<dbReference type="Gene3D" id="3.40.50.1820">
    <property type="entry name" value="alpha/beta hydrolase"/>
    <property type="match status" value="1"/>
</dbReference>
<feature type="binding site" evidence="3">
    <location>
        <position position="80"/>
    </location>
    <ligand>
        <name>substrate</name>
    </ligand>
</feature>
<feature type="active site" description="Charge relay system" evidence="2">
    <location>
        <position position="178"/>
    </location>
</feature>
<dbReference type="AlphaFoldDB" id="A0A917LHY5"/>
<evidence type="ECO:0000256" key="3">
    <source>
        <dbReference type="PIRSR" id="PIRSR017388-2"/>
    </source>
</evidence>
<dbReference type="SUPFAM" id="SSF53474">
    <property type="entry name" value="alpha/beta-Hydrolases"/>
    <property type="match status" value="1"/>
</dbReference>
<dbReference type="InterPro" id="IPR029058">
    <property type="entry name" value="AB_hydrolase_fold"/>
</dbReference>
<evidence type="ECO:0000313" key="5">
    <source>
        <dbReference type="EMBL" id="GGG24978.1"/>
    </source>
</evidence>
<reference evidence="5" key="1">
    <citation type="journal article" date="2014" name="Int. J. Syst. Evol. Microbiol.">
        <title>Complete genome sequence of Corynebacterium casei LMG S-19264T (=DSM 44701T), isolated from a smear-ripened cheese.</title>
        <authorList>
            <consortium name="US DOE Joint Genome Institute (JGI-PGF)"/>
            <person name="Walter F."/>
            <person name="Albersmeier A."/>
            <person name="Kalinowski J."/>
            <person name="Ruckert C."/>
        </authorList>
    </citation>
    <scope>NUCLEOTIDE SEQUENCE</scope>
    <source>
        <strain evidence="5">CGMCC 1.15760</strain>
    </source>
</reference>
<feature type="domain" description="Serine aminopeptidase S33" evidence="4">
    <location>
        <begin position="5"/>
        <end position="213"/>
    </location>
</feature>
<accession>A0A917LHY5</accession>